<keyword evidence="4" id="KW-1185">Reference proteome</keyword>
<keyword evidence="1" id="KW-0175">Coiled coil</keyword>
<protein>
    <recommendedName>
        <fullName evidence="2">DCD domain-containing protein</fullName>
    </recommendedName>
</protein>
<dbReference type="PROSITE" id="PS51222">
    <property type="entry name" value="DCD"/>
    <property type="match status" value="1"/>
</dbReference>
<dbReference type="EMBL" id="JBBPBN010000024">
    <property type="protein sequence ID" value="KAK9010081.1"/>
    <property type="molecule type" value="Genomic_DNA"/>
</dbReference>
<reference evidence="3 4" key="1">
    <citation type="journal article" date="2024" name="G3 (Bethesda)">
        <title>Genome assembly of Hibiscus sabdariffa L. provides insights into metabolisms of medicinal natural products.</title>
        <authorList>
            <person name="Kim T."/>
        </authorList>
    </citation>
    <scope>NUCLEOTIDE SEQUENCE [LARGE SCALE GENOMIC DNA]</scope>
    <source>
        <strain evidence="3">TK-2024</strain>
        <tissue evidence="3">Old leaves</tissue>
    </source>
</reference>
<evidence type="ECO:0000313" key="4">
    <source>
        <dbReference type="Proteomes" id="UP001396334"/>
    </source>
</evidence>
<sequence length="780" mass="87017">MKCSSHRTFPQLGLAFKSDYLFGFLKRFLPIMVAGSKQQTFIANGNAHFTPNAANSFVVSRNLRKNQLGGVIFGCKNATYKECLYKQLFGLPAPHFSYVKNIDPGLPLFLFNYSERKLHGIFEAASHGQMNINPYGWTTDGSDKTQYPAQVQIRVRQQCQPLLEDQFKPIIADNYYGRNHFWFELDHVQTSKLMSLLASLAVSPSTYLPHNTAKWRNIVQPLPSSGTKMEDEGFGPLAPVVEHANHTSGKWDTDVFFDEIKVADDRCKLPASEVENFSQSSGKSDTTDFTPFDPLETNVDAKITTQDEKDLVLIKLQELAQKRKDLDVSLMDHVEDSTVMKEGHIEDRTFSRDQMNLVQKKENGACSSSCQPSIAKLIQGMEELRTFKAEQCEKMIQMEQKLVAAEMEIQRLQERCLMLESLSNHSVEHVNLKEIEPSEELQLDPTKSIFLVGGYNGVLWSSALDSYFPSHDVIKSVQPMSSVRSYTSVVQLNGEIYVFGGGDGFSWYDTVESYNPSSNRWTPGPSLKQPKGSLSGAALDGKIFAIGGGNGIQCFSDVEMLDLNVGRWINTRSMLQKVNAMLDFSFLLIVKNLVLTFSWLRENRYLVLLWRERFALAAIELNGAIYATGGYDGSDYLKSAERFDPREHSWTKIAGMATKRGCHSLVVFNEKLYAIGGFDGTEMVPSVEIFDPRMGSWMSGEPMNQARGYAAAAVVEGSVYVIGGLRAGEDIVDSVECVEGGGGWQVKSSKAVGKSCRLAKSELTLVCSLHPRKALPGNWD</sequence>
<dbReference type="Pfam" id="PF01344">
    <property type="entry name" value="Kelch_1"/>
    <property type="match status" value="5"/>
</dbReference>
<dbReference type="InterPro" id="IPR044832">
    <property type="entry name" value="NRP-like"/>
</dbReference>
<name>A0ABR2RAV4_9ROSI</name>
<accession>A0ABR2RAV4</accession>
<dbReference type="Pfam" id="PF10539">
    <property type="entry name" value="Dev_Cell_Death"/>
    <property type="match status" value="1"/>
</dbReference>
<dbReference type="Gene3D" id="2.120.10.80">
    <property type="entry name" value="Kelch-type beta propeller"/>
    <property type="match status" value="2"/>
</dbReference>
<gene>
    <name evidence="3" type="ORF">V6N11_036598</name>
</gene>
<dbReference type="InterPro" id="IPR015915">
    <property type="entry name" value="Kelch-typ_b-propeller"/>
</dbReference>
<comment type="caution">
    <text evidence="3">The sequence shown here is derived from an EMBL/GenBank/DDBJ whole genome shotgun (WGS) entry which is preliminary data.</text>
</comment>
<evidence type="ECO:0000256" key="1">
    <source>
        <dbReference type="SAM" id="Coils"/>
    </source>
</evidence>
<evidence type="ECO:0000313" key="3">
    <source>
        <dbReference type="EMBL" id="KAK9010081.1"/>
    </source>
</evidence>
<feature type="domain" description="DCD" evidence="2">
    <location>
        <begin position="66"/>
        <end position="199"/>
    </location>
</feature>
<dbReference type="PANTHER" id="PTHR46034">
    <property type="match status" value="1"/>
</dbReference>
<dbReference type="InterPro" id="IPR006652">
    <property type="entry name" value="Kelch_1"/>
</dbReference>
<dbReference type="SMART" id="SM00767">
    <property type="entry name" value="DCD"/>
    <property type="match status" value="1"/>
</dbReference>
<feature type="coiled-coil region" evidence="1">
    <location>
        <begin position="388"/>
        <end position="422"/>
    </location>
</feature>
<proteinExistence type="predicted"/>
<dbReference type="SMART" id="SM00612">
    <property type="entry name" value="Kelch"/>
    <property type="match status" value="5"/>
</dbReference>
<evidence type="ECO:0000259" key="2">
    <source>
        <dbReference type="PROSITE" id="PS51222"/>
    </source>
</evidence>
<organism evidence="3 4">
    <name type="scientific">Hibiscus sabdariffa</name>
    <name type="common">roselle</name>
    <dbReference type="NCBI Taxonomy" id="183260"/>
    <lineage>
        <taxon>Eukaryota</taxon>
        <taxon>Viridiplantae</taxon>
        <taxon>Streptophyta</taxon>
        <taxon>Embryophyta</taxon>
        <taxon>Tracheophyta</taxon>
        <taxon>Spermatophyta</taxon>
        <taxon>Magnoliopsida</taxon>
        <taxon>eudicotyledons</taxon>
        <taxon>Gunneridae</taxon>
        <taxon>Pentapetalae</taxon>
        <taxon>rosids</taxon>
        <taxon>malvids</taxon>
        <taxon>Malvales</taxon>
        <taxon>Malvaceae</taxon>
        <taxon>Malvoideae</taxon>
        <taxon>Hibiscus</taxon>
    </lineage>
</organism>
<dbReference type="Proteomes" id="UP001396334">
    <property type="component" value="Unassembled WGS sequence"/>
</dbReference>
<dbReference type="SUPFAM" id="SSF117281">
    <property type="entry name" value="Kelch motif"/>
    <property type="match status" value="2"/>
</dbReference>
<dbReference type="PANTHER" id="PTHR46034:SF7">
    <property type="entry name" value="INFLUENZA VIRUS NS1A-BINDING PROTEIN"/>
    <property type="match status" value="1"/>
</dbReference>
<dbReference type="InterPro" id="IPR013989">
    <property type="entry name" value="Dev_and_cell_death_domain"/>
</dbReference>